<dbReference type="InterPro" id="IPR056398">
    <property type="entry name" value="Tudor_Coilin"/>
</dbReference>
<protein>
    <submittedName>
        <fullName evidence="5">Coilin isoform X1</fullName>
    </submittedName>
</protein>
<feature type="region of interest" description="Disordered" evidence="1">
    <location>
        <begin position="132"/>
        <end position="365"/>
    </location>
</feature>
<dbReference type="GO" id="GO:0015030">
    <property type="term" value="C:Cajal body"/>
    <property type="evidence" value="ECO:0007669"/>
    <property type="project" value="TreeGrafter"/>
</dbReference>
<feature type="compositionally biased region" description="Basic and acidic residues" evidence="1">
    <location>
        <begin position="322"/>
        <end position="336"/>
    </location>
</feature>
<dbReference type="GO" id="GO:0030619">
    <property type="term" value="F:U1 snRNA binding"/>
    <property type="evidence" value="ECO:0007669"/>
    <property type="project" value="TreeGrafter"/>
</dbReference>
<evidence type="ECO:0000313" key="4">
    <source>
        <dbReference type="Proteomes" id="UP000515151"/>
    </source>
</evidence>
<feature type="compositionally biased region" description="Basic and acidic residues" evidence="1">
    <location>
        <begin position="287"/>
        <end position="300"/>
    </location>
</feature>
<dbReference type="GO" id="GO:0000387">
    <property type="term" value="P:spliceosomal snRNP assembly"/>
    <property type="evidence" value="ECO:0007669"/>
    <property type="project" value="TreeGrafter"/>
</dbReference>
<feature type="compositionally biased region" description="Basic and acidic residues" evidence="1">
    <location>
        <begin position="196"/>
        <end position="234"/>
    </location>
</feature>
<feature type="domain" description="Coilin tudor" evidence="3">
    <location>
        <begin position="493"/>
        <end position="585"/>
    </location>
</feature>
<proteinExistence type="predicted"/>
<dbReference type="Proteomes" id="UP000515151">
    <property type="component" value="Chromosome 6"/>
</dbReference>
<dbReference type="GeneID" id="116211385"/>
<sequence>MEGVRVRLQFEDRRILSKSQRKEGLKRSWIGLKPQHETVCDLASHILHAFELQDSCPHGLILSMDGFVLPPFESTSVLKDKDVIWVRKKERSSTGTPRLGSGKNSVKALQVVEKQPVNTNLQLLANEEFIKETGGYKSESEEDKDEPSADRNNVENAANEDAGSKKRKASKKLKSPKRKKSRLANAEESPAACEGAGREEPVAEKETTQDNEILVRESRLEKDKSSDSKDRKDIASTSKNDGEVSVPSQSSPEGKGKGSVDASPAPSEAKKLPSRSARRKKLKRKWLREMRKIGKKEEGQRGQSSGDDDWRKKYLGNNDQTVDSRDDQRKSEEHQQQHQSHITNAAAGNQQPHHDNSSGNGIVPVEIRPGHIRFEPFDEDADRPVQKSPVPVMTFQWNGVTDKKKGQKWGKEKGASKWSDNGYQKTNWTDNGYRKTKWADNSNQKNTWAGKGDKKSAWTDNNYQNAAWNGSQDVNQEPPQEASLEIQAHPSDSTDFTKLSPYGPVPQEGDIVAYRVIELSSSWTPEVSPFRVGKISSCNQGSKKIRLLPVPEHPFDLEKTDKALYGEDGSLEVDFSSLIDVRALKPNKSESAVAVGGQINETNVGNSNAVSIAQENKKNGIDQAPAQENGGGNVWEEISQALSAKKEQLSHEDRWRQKGTTTKGPPPSSYRGLRGSALGPIMALLRAQNAMQ</sequence>
<feature type="compositionally biased region" description="Basic and acidic residues" evidence="1">
    <location>
        <begin position="644"/>
        <end position="656"/>
    </location>
</feature>
<reference evidence="5" key="2">
    <citation type="submission" date="2025-08" db="UniProtKB">
        <authorList>
            <consortium name="RefSeq"/>
        </authorList>
    </citation>
    <scope>IDENTIFICATION</scope>
    <source>
        <tissue evidence="5">Leaf</tissue>
    </source>
</reference>
<dbReference type="RefSeq" id="XP_031401606.1">
    <property type="nucleotide sequence ID" value="XM_031545746.1"/>
</dbReference>
<dbReference type="PANTHER" id="PTHR15197">
    <property type="entry name" value="COILIN P80"/>
    <property type="match status" value="1"/>
</dbReference>
<evidence type="ECO:0000313" key="5">
    <source>
        <dbReference type="RefSeq" id="XP_031401606.1"/>
    </source>
</evidence>
<evidence type="ECO:0000256" key="1">
    <source>
        <dbReference type="SAM" id="MobiDB-lite"/>
    </source>
</evidence>
<feature type="compositionally biased region" description="Basic and acidic residues" evidence="1">
    <location>
        <begin position="401"/>
        <end position="415"/>
    </location>
</feature>
<feature type="compositionally biased region" description="Polar residues" evidence="1">
    <location>
        <begin position="458"/>
        <end position="478"/>
    </location>
</feature>
<evidence type="ECO:0000259" key="3">
    <source>
        <dbReference type="Pfam" id="PF23086"/>
    </source>
</evidence>
<dbReference type="Pfam" id="PF23086">
    <property type="entry name" value="Tudor_Coilin"/>
    <property type="match status" value="1"/>
</dbReference>
<feature type="compositionally biased region" description="Polar residues" evidence="1">
    <location>
        <begin position="342"/>
        <end position="351"/>
    </location>
</feature>
<feature type="domain" description="Coilin N-terminal" evidence="2">
    <location>
        <begin position="4"/>
        <end position="180"/>
    </location>
</feature>
<name>A0A6P8E8G4_PUNGR</name>
<keyword evidence="4" id="KW-1185">Reference proteome</keyword>
<feature type="region of interest" description="Disordered" evidence="1">
    <location>
        <begin position="614"/>
        <end position="676"/>
    </location>
</feature>
<evidence type="ECO:0000259" key="2">
    <source>
        <dbReference type="Pfam" id="PF15862"/>
    </source>
</evidence>
<accession>A0A6P8E8G4</accession>
<dbReference type="InterPro" id="IPR024822">
    <property type="entry name" value="Coilin"/>
</dbReference>
<dbReference type="Pfam" id="PF15862">
    <property type="entry name" value="Coilin_N"/>
    <property type="match status" value="1"/>
</dbReference>
<reference evidence="4" key="1">
    <citation type="journal article" date="2020" name="Plant Biotechnol. J.">
        <title>The pomegranate (Punica granatum L.) draft genome dissects genetic divergence between soft- and hard-seeded cultivars.</title>
        <authorList>
            <person name="Luo X."/>
            <person name="Li H."/>
            <person name="Wu Z."/>
            <person name="Yao W."/>
            <person name="Zhao P."/>
            <person name="Cao D."/>
            <person name="Yu H."/>
            <person name="Li K."/>
            <person name="Poudel K."/>
            <person name="Zhao D."/>
            <person name="Zhang F."/>
            <person name="Xia X."/>
            <person name="Chen L."/>
            <person name="Wang Q."/>
            <person name="Jing D."/>
            <person name="Cao S."/>
        </authorList>
    </citation>
    <scope>NUCLEOTIDE SEQUENCE [LARGE SCALE GENOMIC DNA]</scope>
    <source>
        <strain evidence="4">cv. Tunisia</strain>
    </source>
</reference>
<feature type="region of interest" description="Disordered" evidence="1">
    <location>
        <begin position="378"/>
        <end position="482"/>
    </location>
</feature>
<feature type="compositionally biased region" description="Polar residues" evidence="1">
    <location>
        <begin position="418"/>
        <end position="430"/>
    </location>
</feature>
<gene>
    <name evidence="5" type="primary">LOC116211385</name>
</gene>
<organism evidence="4 5">
    <name type="scientific">Punica granatum</name>
    <name type="common">Pomegranate</name>
    <dbReference type="NCBI Taxonomy" id="22663"/>
    <lineage>
        <taxon>Eukaryota</taxon>
        <taxon>Viridiplantae</taxon>
        <taxon>Streptophyta</taxon>
        <taxon>Embryophyta</taxon>
        <taxon>Tracheophyta</taxon>
        <taxon>Spermatophyta</taxon>
        <taxon>Magnoliopsida</taxon>
        <taxon>eudicotyledons</taxon>
        <taxon>Gunneridae</taxon>
        <taxon>Pentapetalae</taxon>
        <taxon>rosids</taxon>
        <taxon>malvids</taxon>
        <taxon>Myrtales</taxon>
        <taxon>Lythraceae</taxon>
        <taxon>Punica</taxon>
    </lineage>
</organism>
<dbReference type="OrthoDB" id="74813at2759"/>
<feature type="compositionally biased region" description="Basic residues" evidence="1">
    <location>
        <begin position="165"/>
        <end position="182"/>
    </location>
</feature>
<dbReference type="AlphaFoldDB" id="A0A6P8E8G4"/>
<feature type="compositionally biased region" description="Basic residues" evidence="1">
    <location>
        <begin position="272"/>
        <end position="286"/>
    </location>
</feature>
<dbReference type="InterPro" id="IPR031722">
    <property type="entry name" value="Coilin_N"/>
</dbReference>
<dbReference type="PANTHER" id="PTHR15197:SF0">
    <property type="entry name" value="COILIN"/>
    <property type="match status" value="1"/>
</dbReference>
<dbReference type="GO" id="GO:0030620">
    <property type="term" value="F:U2 snRNA binding"/>
    <property type="evidence" value="ECO:0007669"/>
    <property type="project" value="TreeGrafter"/>
</dbReference>